<dbReference type="Pfam" id="PF18600">
    <property type="entry name" value="Ezh2_MCSS_fung"/>
    <property type="match status" value="1"/>
</dbReference>
<dbReference type="PROSITE" id="PS50280">
    <property type="entry name" value="SET"/>
    <property type="match status" value="1"/>
</dbReference>
<dbReference type="InterPro" id="IPR001214">
    <property type="entry name" value="SET_dom"/>
</dbReference>
<dbReference type="InterPro" id="IPR046341">
    <property type="entry name" value="SET_dom_sf"/>
</dbReference>
<evidence type="ECO:0000256" key="6">
    <source>
        <dbReference type="SAM" id="MobiDB-lite"/>
    </source>
</evidence>
<dbReference type="GO" id="GO:0031507">
    <property type="term" value="P:heterochromatin formation"/>
    <property type="evidence" value="ECO:0007669"/>
    <property type="project" value="TreeGrafter"/>
</dbReference>
<dbReference type="STRING" id="94208.A0A2S4KRF7"/>
<dbReference type="SMART" id="SM00317">
    <property type="entry name" value="SET"/>
    <property type="match status" value="1"/>
</dbReference>
<dbReference type="GO" id="GO:0046976">
    <property type="term" value="F:histone H3K27 methyltransferase activity"/>
    <property type="evidence" value="ECO:0007669"/>
    <property type="project" value="TreeGrafter"/>
</dbReference>
<dbReference type="GO" id="GO:0032259">
    <property type="term" value="P:methylation"/>
    <property type="evidence" value="ECO:0007669"/>
    <property type="project" value="UniProtKB-KW"/>
</dbReference>
<evidence type="ECO:0000259" key="8">
    <source>
        <dbReference type="PROSITE" id="PS51633"/>
    </source>
</evidence>
<dbReference type="Gene3D" id="2.170.270.10">
    <property type="entry name" value="SET domain"/>
    <property type="match status" value="1"/>
</dbReference>
<keyword evidence="2 9" id="KW-0808">Transferase</keyword>
<sequence>MATTAQSSASACACACACASLNRDNINGDHVSEREHSEYEPFSLVSRLEAFGSRRATGHSAASRGPISPPPFRRPSGVSNEGDPPVYSSRASPESDMVDRVSERSHLSRTGVEADMFRPGTPTPTSAAQCHWGRRVVSDGTPTGQADSDIEWTVPEIADQLVQFRQDVRDGHSQLTAYILESTKATERRVHNGTDLFAGINIGSVPDIKGTTMRVKFKQHLRAKKDQKEAHYNAVRTKTNKERVPRYRFHHVGIKKNVLTPNTMLTFVPHLRDLESSEETKYNLWLKELEDIDLKSGFKPLNREDKQALTYQLERAATVSLYLDTWLDSLAIPGCNKSALISYMASREPDDAITPQQKTNILRSHRETDNAAPGAKKAAQTFTDAFQHVFKETQPVDKQIDLRKVLLLDESVDSIMDSKPMAKDGAGAQNDEDDENDEDENVDEDELAESNLLTYCILGCLICFSHSCDHGEYDNKNLKRTFSISSCSHLSDALKQRRQGAANVNTEYHGICKRRCHLHCLAPFRPDPPIRDWSKDEEIVLRSIFVTATQSAFRSDPICLAANFLNRECSETYDKFVSLGVVLPKPEPAEPIRGRNLSWYDRRRKVLIGDWQDHTVSHEHQRRETLEPCSHPGPCLPRICPCVDAGLLCEKFCGCSVENCAYKFTGCACHAQGKTCQQKQKDKPCICVQLNRECDPQLCGSCGALERADPTRADDTRLHATGCQNCDLQRGVGKTLLLGQSQLDGVGYGLFTAEDITQDDFVIEYVGELITHDEGVRREARRGDVFDEDSNISYVFTLLENEGIWVDAAIYGNLSRYINHASENDKRGCNVTPRILYVNGEYRIKFTAMRDIQAGEELFFNYGENFPNLTKKLLDDKAGRQPGATKAKGARSRAETGDQVARKAPKAEKKRGPGRPRTKRDVAEYDLQELDLPEVTTKSRKRKRHSQNDSSEEEYHPPAFGEASHAAADSGADSEDRSRGSMTRLRKRLSRTQQAETPTKRGEQPKKTRGKRGGARPGSGRPRKHPRPVPKPAQAEAETDKASALPAVLATPQENRDSPRPEARAEVMMEIEDSDDAARGGFNEASVTDPGPAEAMLQEDEDDDQDVVVRKRNDRAARNRRPPAKFRDDDIWS</sequence>
<feature type="domain" description="SET" evidence="7">
    <location>
        <begin position="734"/>
        <end position="863"/>
    </location>
</feature>
<keyword evidence="1 9" id="KW-0489">Methyltransferase</keyword>
<keyword evidence="3" id="KW-0949">S-adenosyl-L-methionine</keyword>
<dbReference type="InterPro" id="IPR040595">
    <property type="entry name" value="EZH2_N"/>
</dbReference>
<proteinExistence type="predicted"/>
<evidence type="ECO:0000256" key="4">
    <source>
        <dbReference type="ARBA" id="ARBA00023015"/>
    </source>
</evidence>
<evidence type="ECO:0000313" key="9">
    <source>
        <dbReference type="EMBL" id="POR32761.1"/>
    </source>
</evidence>
<dbReference type="PANTHER" id="PTHR45747:SF4">
    <property type="entry name" value="HISTONE-LYSINE N-METHYLTRANSFERASE E(Z)"/>
    <property type="match status" value="1"/>
</dbReference>
<feature type="compositionally biased region" description="Basic and acidic residues" evidence="6">
    <location>
        <begin position="97"/>
        <end position="106"/>
    </location>
</feature>
<keyword evidence="5" id="KW-0804">Transcription</keyword>
<keyword evidence="10" id="KW-1185">Reference proteome</keyword>
<evidence type="ECO:0000259" key="7">
    <source>
        <dbReference type="PROSITE" id="PS50280"/>
    </source>
</evidence>
<evidence type="ECO:0000256" key="2">
    <source>
        <dbReference type="ARBA" id="ARBA00022679"/>
    </source>
</evidence>
<protein>
    <submittedName>
        <fullName evidence="9">Histone-lysine N-methyltransferase EZH2</fullName>
    </submittedName>
</protein>
<dbReference type="OrthoDB" id="6141102at2759"/>
<feature type="region of interest" description="Disordered" evidence="6">
    <location>
        <begin position="417"/>
        <end position="444"/>
    </location>
</feature>
<evidence type="ECO:0000256" key="5">
    <source>
        <dbReference type="ARBA" id="ARBA00023163"/>
    </source>
</evidence>
<keyword evidence="4" id="KW-0805">Transcription regulation</keyword>
<dbReference type="InterPro" id="IPR048360">
    <property type="entry name" value="Ezh2_CXC_fung"/>
</dbReference>
<feature type="compositionally biased region" description="Low complexity" evidence="6">
    <location>
        <begin position="961"/>
        <end position="971"/>
    </location>
</feature>
<name>A0A2S4KRF7_9HYPO</name>
<comment type="caution">
    <text evidence="9">The sequence shown here is derived from an EMBL/GenBank/DDBJ whole genome shotgun (WGS) entry which is preliminary data.</text>
</comment>
<dbReference type="AlphaFoldDB" id="A0A2S4KRF7"/>
<dbReference type="Proteomes" id="UP000237481">
    <property type="component" value="Unassembled WGS sequence"/>
</dbReference>
<dbReference type="Pfam" id="PF18601">
    <property type="entry name" value="EZH2_N"/>
    <property type="match status" value="1"/>
</dbReference>
<feature type="compositionally biased region" description="Acidic residues" evidence="6">
    <location>
        <begin position="430"/>
        <end position="444"/>
    </location>
</feature>
<feature type="region of interest" description="Disordered" evidence="6">
    <location>
        <begin position="54"/>
        <end position="128"/>
    </location>
</feature>
<evidence type="ECO:0000256" key="3">
    <source>
        <dbReference type="ARBA" id="ARBA00022691"/>
    </source>
</evidence>
<reference evidence="9 10" key="1">
    <citation type="submission" date="2018-01" db="EMBL/GenBank/DDBJ databases">
        <title>Harnessing the power of phylogenomics to disentangle the directionality and signatures of interkingdom host jumping in the parasitic fungal genus Tolypocladium.</title>
        <authorList>
            <person name="Quandt C.A."/>
            <person name="Patterson W."/>
            <person name="Spatafora J.W."/>
        </authorList>
    </citation>
    <scope>NUCLEOTIDE SEQUENCE [LARGE SCALE GENOMIC DNA]</scope>
    <source>
        <strain evidence="9 10">NRBC 100945</strain>
    </source>
</reference>
<dbReference type="Pfam" id="PF00856">
    <property type="entry name" value="SET"/>
    <property type="match status" value="1"/>
</dbReference>
<dbReference type="InterPro" id="IPR045318">
    <property type="entry name" value="EZH1/2-like"/>
</dbReference>
<organism evidence="9 10">
    <name type="scientific">Tolypocladium paradoxum</name>
    <dbReference type="NCBI Taxonomy" id="94208"/>
    <lineage>
        <taxon>Eukaryota</taxon>
        <taxon>Fungi</taxon>
        <taxon>Dikarya</taxon>
        <taxon>Ascomycota</taxon>
        <taxon>Pezizomycotina</taxon>
        <taxon>Sordariomycetes</taxon>
        <taxon>Hypocreomycetidae</taxon>
        <taxon>Hypocreales</taxon>
        <taxon>Ophiocordycipitaceae</taxon>
        <taxon>Tolypocladium</taxon>
    </lineage>
</organism>
<dbReference type="InterPro" id="IPR040968">
    <property type="entry name" value="EZH2_MCSS_fung"/>
</dbReference>
<dbReference type="GO" id="GO:0005634">
    <property type="term" value="C:nucleus"/>
    <property type="evidence" value="ECO:0007669"/>
    <property type="project" value="TreeGrafter"/>
</dbReference>
<dbReference type="PANTHER" id="PTHR45747">
    <property type="entry name" value="HISTONE-LYSINE N-METHYLTRANSFERASE E(Z)"/>
    <property type="match status" value="1"/>
</dbReference>
<dbReference type="EMBL" id="PKSG01000806">
    <property type="protein sequence ID" value="POR32761.1"/>
    <property type="molecule type" value="Genomic_DNA"/>
</dbReference>
<dbReference type="SUPFAM" id="SSF82199">
    <property type="entry name" value="SET domain"/>
    <property type="match status" value="1"/>
</dbReference>
<dbReference type="InterPro" id="IPR026489">
    <property type="entry name" value="CXC_dom"/>
</dbReference>
<accession>A0A2S4KRF7</accession>
<dbReference type="Pfam" id="PF21509">
    <property type="entry name" value="Ezh2-like__CXC_fung"/>
    <property type="match status" value="1"/>
</dbReference>
<gene>
    <name evidence="9" type="ORF">TPAR_07037</name>
</gene>
<feature type="compositionally biased region" description="Acidic residues" evidence="6">
    <location>
        <begin position="1097"/>
        <end position="1106"/>
    </location>
</feature>
<feature type="region of interest" description="Disordered" evidence="6">
    <location>
        <begin position="874"/>
        <end position="1133"/>
    </location>
</feature>
<dbReference type="PROSITE" id="PS51633">
    <property type="entry name" value="CXC"/>
    <property type="match status" value="1"/>
</dbReference>
<dbReference type="GO" id="GO:0003682">
    <property type="term" value="F:chromatin binding"/>
    <property type="evidence" value="ECO:0007669"/>
    <property type="project" value="TreeGrafter"/>
</dbReference>
<evidence type="ECO:0000256" key="1">
    <source>
        <dbReference type="ARBA" id="ARBA00022603"/>
    </source>
</evidence>
<feature type="compositionally biased region" description="Basic and acidic residues" evidence="6">
    <location>
        <begin position="1054"/>
        <end position="1067"/>
    </location>
</feature>
<feature type="compositionally biased region" description="Basic and acidic residues" evidence="6">
    <location>
        <begin position="1107"/>
        <end position="1117"/>
    </location>
</feature>
<evidence type="ECO:0000313" key="10">
    <source>
        <dbReference type="Proteomes" id="UP000237481"/>
    </source>
</evidence>
<feature type="domain" description="CXC" evidence="8">
    <location>
        <begin position="602"/>
        <end position="719"/>
    </location>
</feature>